<accession>A0A1G2D1Z8</accession>
<evidence type="ECO:0000313" key="2">
    <source>
        <dbReference type="Proteomes" id="UP000177996"/>
    </source>
</evidence>
<dbReference type="STRING" id="1798661.A3D65_04460"/>
<name>A0A1G2D1Z8_9BACT</name>
<comment type="caution">
    <text evidence="1">The sequence shown here is derived from an EMBL/GenBank/DDBJ whole genome shotgun (WGS) entry which is preliminary data.</text>
</comment>
<proteinExistence type="predicted"/>
<gene>
    <name evidence="1" type="ORF">A3D65_04460</name>
</gene>
<dbReference type="EMBL" id="MHLL01000075">
    <property type="protein sequence ID" value="OGZ06921.1"/>
    <property type="molecule type" value="Genomic_DNA"/>
</dbReference>
<evidence type="ECO:0000313" key="1">
    <source>
        <dbReference type="EMBL" id="OGZ06921.1"/>
    </source>
</evidence>
<organism evidence="1 2">
    <name type="scientific">Candidatus Lloydbacteria bacterium RIFCSPHIGHO2_02_FULL_50_13</name>
    <dbReference type="NCBI Taxonomy" id="1798661"/>
    <lineage>
        <taxon>Bacteria</taxon>
        <taxon>Candidatus Lloydiibacteriota</taxon>
    </lineage>
</organism>
<dbReference type="Proteomes" id="UP000177996">
    <property type="component" value="Unassembled WGS sequence"/>
</dbReference>
<sequence>MIGNAQAVQEIERRVRQLQEANAAVLKALAPILADMTTKQIQERFASNKFLTSELAEGLGAWKLLHGRCGWETLVTRANVHVEERDVPVFSNILRETDEDVTGWWPIYVPRVSHIGRFRPMDDVLGAARRHYSRSERSGGGDPANALQLFAFAARNILRKEEITVVTLDPDLPDVVPVFTVRANGPLYGRRMHLCRTNKDIPKNCDIWVASHNALFDTDLTPGFRLFVR</sequence>
<protein>
    <submittedName>
        <fullName evidence="1">Uncharacterized protein</fullName>
    </submittedName>
</protein>
<dbReference type="AlphaFoldDB" id="A0A1G2D1Z8"/>
<reference evidence="1 2" key="1">
    <citation type="journal article" date="2016" name="Nat. Commun.">
        <title>Thousands of microbial genomes shed light on interconnected biogeochemical processes in an aquifer system.</title>
        <authorList>
            <person name="Anantharaman K."/>
            <person name="Brown C.T."/>
            <person name="Hug L.A."/>
            <person name="Sharon I."/>
            <person name="Castelle C.J."/>
            <person name="Probst A.J."/>
            <person name="Thomas B.C."/>
            <person name="Singh A."/>
            <person name="Wilkins M.J."/>
            <person name="Karaoz U."/>
            <person name="Brodie E.L."/>
            <person name="Williams K.H."/>
            <person name="Hubbard S.S."/>
            <person name="Banfield J.F."/>
        </authorList>
    </citation>
    <scope>NUCLEOTIDE SEQUENCE [LARGE SCALE GENOMIC DNA]</scope>
</reference>